<dbReference type="SUPFAM" id="SSF53474">
    <property type="entry name" value="alpha/beta-Hydrolases"/>
    <property type="match status" value="1"/>
</dbReference>
<organism evidence="5 6">
    <name type="scientific">Coprinopsis cinerea (strain Okayama-7 / 130 / ATCC MYA-4618 / FGSC 9003)</name>
    <name type="common">Inky cap fungus</name>
    <name type="synonym">Hormographiella aspergillata</name>
    <dbReference type="NCBI Taxonomy" id="240176"/>
    <lineage>
        <taxon>Eukaryota</taxon>
        <taxon>Fungi</taxon>
        <taxon>Dikarya</taxon>
        <taxon>Basidiomycota</taxon>
        <taxon>Agaricomycotina</taxon>
        <taxon>Agaricomycetes</taxon>
        <taxon>Agaricomycetidae</taxon>
        <taxon>Agaricales</taxon>
        <taxon>Agaricineae</taxon>
        <taxon>Psathyrellaceae</taxon>
        <taxon>Coprinopsis</taxon>
    </lineage>
</organism>
<keyword evidence="2" id="KW-0378">Hydrolase</keyword>
<sequence length="304" mass="33952">MPRSWNVDGNKSEPRTLLYLREADIHWDEGNDAIKNAPYPLRAEQLAFRHHEVYTAYNAFHKFIHNDPEARMDTIDGSEFNRKSWGLDDVTGKPFVDCDKDVVLAGHSFGGCTVLSILSSEPTQEYTPIPVSRAVILDPWLEPLPAPGPVPISTKGNGKNAINVEVDSVKSTLEENDIFASDTVAHPRMLVINSETFTLWKDHFARLQEIVKGWEPEGGRIATLVGSKHTSFSDFPILPLISGGTARRIFNTIADLSVAFLNDQFDEELKHVKTRKMEIKVIGVKKDGKPKRKLIGDPGDVIVE</sequence>
<dbReference type="PANTHER" id="PTHR10272">
    <property type="entry name" value="PLATELET-ACTIVATING FACTOR ACETYLHYDROLASE"/>
    <property type="match status" value="1"/>
</dbReference>
<dbReference type="OMA" id="WITDNIR"/>
<evidence type="ECO:0000313" key="6">
    <source>
        <dbReference type="Proteomes" id="UP000001861"/>
    </source>
</evidence>
<keyword evidence="6" id="KW-1185">Reference proteome</keyword>
<gene>
    <name evidence="5" type="ORF">CC1G_01372</name>
</gene>
<evidence type="ECO:0000256" key="3">
    <source>
        <dbReference type="ARBA" id="ARBA00022963"/>
    </source>
</evidence>
<evidence type="ECO:0000256" key="4">
    <source>
        <dbReference type="ARBA" id="ARBA00023098"/>
    </source>
</evidence>
<dbReference type="VEuPathDB" id="FungiDB:CC1G_01372"/>
<dbReference type="EMBL" id="AACS02000005">
    <property type="protein sequence ID" value="EAU84376.2"/>
    <property type="molecule type" value="Genomic_DNA"/>
</dbReference>
<comment type="caution">
    <text evidence="5">The sequence shown here is derived from an EMBL/GenBank/DDBJ whole genome shotgun (WGS) entry which is preliminary data.</text>
</comment>
<protein>
    <recommendedName>
        <fullName evidence="1">1-alkyl-2-acetylglycerophosphocholine esterase</fullName>
        <ecNumber evidence="1">3.1.1.47</ecNumber>
    </recommendedName>
</protein>
<dbReference type="Proteomes" id="UP000001861">
    <property type="component" value="Unassembled WGS sequence"/>
</dbReference>
<dbReference type="OrthoDB" id="2363873at2759"/>
<accession>A8NYL5</accession>
<dbReference type="GO" id="GO:0016042">
    <property type="term" value="P:lipid catabolic process"/>
    <property type="evidence" value="ECO:0007669"/>
    <property type="project" value="UniProtKB-KW"/>
</dbReference>
<evidence type="ECO:0000256" key="2">
    <source>
        <dbReference type="ARBA" id="ARBA00022801"/>
    </source>
</evidence>
<keyword evidence="3" id="KW-0442">Lipid degradation</keyword>
<dbReference type="GeneID" id="6014016"/>
<dbReference type="AlphaFoldDB" id="A8NYL5"/>
<dbReference type="EC" id="3.1.1.47" evidence="1"/>
<dbReference type="Pfam" id="PF03403">
    <property type="entry name" value="PAF-AH_p_II"/>
    <property type="match status" value="1"/>
</dbReference>
<dbReference type="PANTHER" id="PTHR10272:SF0">
    <property type="entry name" value="PLATELET-ACTIVATING FACTOR ACETYLHYDROLASE"/>
    <property type="match status" value="1"/>
</dbReference>
<dbReference type="eggNOG" id="KOG3847">
    <property type="taxonomic scope" value="Eukaryota"/>
</dbReference>
<dbReference type="KEGG" id="cci:CC1G_01372"/>
<evidence type="ECO:0000256" key="1">
    <source>
        <dbReference type="ARBA" id="ARBA00013201"/>
    </source>
</evidence>
<dbReference type="HOGENOM" id="CLU_915317_0_0_1"/>
<dbReference type="InParanoid" id="A8NYL5"/>
<dbReference type="RefSeq" id="XP_001837460.2">
    <property type="nucleotide sequence ID" value="XM_001837408.2"/>
</dbReference>
<keyword evidence="4" id="KW-0443">Lipid metabolism</keyword>
<name>A8NYL5_COPC7</name>
<dbReference type="GO" id="GO:0003847">
    <property type="term" value="F:1-alkyl-2-acetylglycerophosphocholine esterase activity"/>
    <property type="evidence" value="ECO:0007669"/>
    <property type="project" value="UniProtKB-EC"/>
</dbReference>
<dbReference type="STRING" id="240176.A8NYL5"/>
<dbReference type="Gene3D" id="3.40.50.1820">
    <property type="entry name" value="alpha/beta hydrolase"/>
    <property type="match status" value="1"/>
</dbReference>
<dbReference type="InterPro" id="IPR029058">
    <property type="entry name" value="AB_hydrolase_fold"/>
</dbReference>
<evidence type="ECO:0000313" key="5">
    <source>
        <dbReference type="EMBL" id="EAU84376.2"/>
    </source>
</evidence>
<proteinExistence type="predicted"/>
<reference evidence="5 6" key="1">
    <citation type="journal article" date="2010" name="Proc. Natl. Acad. Sci. U.S.A.">
        <title>Insights into evolution of multicellular fungi from the assembled chromosomes of the mushroom Coprinopsis cinerea (Coprinus cinereus).</title>
        <authorList>
            <person name="Stajich J.E."/>
            <person name="Wilke S.K."/>
            <person name="Ahren D."/>
            <person name="Au C.H."/>
            <person name="Birren B.W."/>
            <person name="Borodovsky M."/>
            <person name="Burns C."/>
            <person name="Canback B."/>
            <person name="Casselton L.A."/>
            <person name="Cheng C.K."/>
            <person name="Deng J."/>
            <person name="Dietrich F.S."/>
            <person name="Fargo D.C."/>
            <person name="Farman M.L."/>
            <person name="Gathman A.C."/>
            <person name="Goldberg J."/>
            <person name="Guigo R."/>
            <person name="Hoegger P.J."/>
            <person name="Hooker J.B."/>
            <person name="Huggins A."/>
            <person name="James T.Y."/>
            <person name="Kamada T."/>
            <person name="Kilaru S."/>
            <person name="Kodira C."/>
            <person name="Kues U."/>
            <person name="Kupfer D."/>
            <person name="Kwan H.S."/>
            <person name="Lomsadze A."/>
            <person name="Li W."/>
            <person name="Lilly W.W."/>
            <person name="Ma L.J."/>
            <person name="Mackey A.J."/>
            <person name="Manning G."/>
            <person name="Martin F."/>
            <person name="Muraguchi H."/>
            <person name="Natvig D.O."/>
            <person name="Palmerini H."/>
            <person name="Ramesh M.A."/>
            <person name="Rehmeyer C.J."/>
            <person name="Roe B.A."/>
            <person name="Shenoy N."/>
            <person name="Stanke M."/>
            <person name="Ter-Hovhannisyan V."/>
            <person name="Tunlid A."/>
            <person name="Velagapudi R."/>
            <person name="Vision T.J."/>
            <person name="Zeng Q."/>
            <person name="Zolan M.E."/>
            <person name="Pukkila P.J."/>
        </authorList>
    </citation>
    <scope>NUCLEOTIDE SEQUENCE [LARGE SCALE GENOMIC DNA]</scope>
    <source>
        <strain evidence="6">Okayama-7 / 130 / ATCC MYA-4618 / FGSC 9003</strain>
    </source>
</reference>